<sequence length="83" mass="9596">MRNPIVRYQARPPRGRASADRPRPYVPIPFTPAPPAYPVLPKAAMVRPYVLREEWRRRQRRDDRTRLGVAVLLDIARPLEAAA</sequence>
<comment type="caution">
    <text evidence="2">The sequence shown here is derived from an EMBL/GenBank/DDBJ whole genome shotgun (WGS) entry which is preliminary data.</text>
</comment>
<gene>
    <name evidence="2" type="ORF">HDA32_005309</name>
</gene>
<accession>A0A852U1W9</accession>
<evidence type="ECO:0000313" key="2">
    <source>
        <dbReference type="EMBL" id="NYE50189.1"/>
    </source>
</evidence>
<protein>
    <submittedName>
        <fullName evidence="2">Uncharacterized protein</fullName>
    </submittedName>
</protein>
<dbReference type="EMBL" id="JACCCC010000001">
    <property type="protein sequence ID" value="NYE50189.1"/>
    <property type="molecule type" value="Genomic_DNA"/>
</dbReference>
<organism evidence="2 3">
    <name type="scientific">Spinactinospora alkalitolerans</name>
    <dbReference type="NCBI Taxonomy" id="687207"/>
    <lineage>
        <taxon>Bacteria</taxon>
        <taxon>Bacillati</taxon>
        <taxon>Actinomycetota</taxon>
        <taxon>Actinomycetes</taxon>
        <taxon>Streptosporangiales</taxon>
        <taxon>Nocardiopsidaceae</taxon>
        <taxon>Spinactinospora</taxon>
    </lineage>
</organism>
<dbReference type="Proteomes" id="UP000589036">
    <property type="component" value="Unassembled WGS sequence"/>
</dbReference>
<feature type="region of interest" description="Disordered" evidence="1">
    <location>
        <begin position="1"/>
        <end position="25"/>
    </location>
</feature>
<reference evidence="2 3" key="1">
    <citation type="submission" date="2020-07" db="EMBL/GenBank/DDBJ databases">
        <title>Sequencing the genomes of 1000 actinobacteria strains.</title>
        <authorList>
            <person name="Klenk H.-P."/>
        </authorList>
    </citation>
    <scope>NUCLEOTIDE SEQUENCE [LARGE SCALE GENOMIC DNA]</scope>
    <source>
        <strain evidence="2 3">CXB654</strain>
    </source>
</reference>
<proteinExistence type="predicted"/>
<evidence type="ECO:0000256" key="1">
    <source>
        <dbReference type="SAM" id="MobiDB-lite"/>
    </source>
</evidence>
<keyword evidence="3" id="KW-1185">Reference proteome</keyword>
<name>A0A852U1W9_9ACTN</name>
<evidence type="ECO:0000313" key="3">
    <source>
        <dbReference type="Proteomes" id="UP000589036"/>
    </source>
</evidence>
<dbReference type="AlphaFoldDB" id="A0A852U1W9"/>